<dbReference type="AlphaFoldDB" id="A0AAN8K836"/>
<evidence type="ECO:0000313" key="3">
    <source>
        <dbReference type="EMBL" id="KAK6187518.1"/>
    </source>
</evidence>
<dbReference type="PANTHER" id="PTHR24652">
    <property type="entry name" value="LOW-DENSITY LIPOPROTEIN RECEPTOR CLASS A DOMAIN-CONTAINING PROTEIN 2"/>
    <property type="match status" value="1"/>
</dbReference>
<evidence type="ECO:0000313" key="4">
    <source>
        <dbReference type="Proteomes" id="UP001347796"/>
    </source>
</evidence>
<dbReference type="InterPro" id="IPR036055">
    <property type="entry name" value="LDL_receptor-like_sf"/>
</dbReference>
<dbReference type="PANTHER" id="PTHR24652:SF67">
    <property type="entry name" value="LOW-DENSITY LIPOPROTEIN RECEPTOR CLASS A DOMAIN-CONTAINING PROTEIN 2"/>
    <property type="match status" value="1"/>
</dbReference>
<feature type="chain" id="PRO_5042907409" description="CUB domain-containing protein" evidence="2">
    <location>
        <begin position="21"/>
        <end position="217"/>
    </location>
</feature>
<feature type="signal peptide" evidence="2">
    <location>
        <begin position="1"/>
        <end position="20"/>
    </location>
</feature>
<accession>A0AAN8K836</accession>
<keyword evidence="1" id="KW-1015">Disulfide bond</keyword>
<dbReference type="Gene3D" id="4.10.400.10">
    <property type="entry name" value="Low-density Lipoprotein Receptor"/>
    <property type="match status" value="1"/>
</dbReference>
<dbReference type="Pfam" id="PF00057">
    <property type="entry name" value="Ldl_recept_a"/>
    <property type="match status" value="1"/>
</dbReference>
<keyword evidence="2" id="KW-0732">Signal</keyword>
<evidence type="ECO:0008006" key="5">
    <source>
        <dbReference type="Google" id="ProtNLM"/>
    </source>
</evidence>
<dbReference type="Proteomes" id="UP001347796">
    <property type="component" value="Unassembled WGS sequence"/>
</dbReference>
<reference evidence="3 4" key="1">
    <citation type="submission" date="2024-01" db="EMBL/GenBank/DDBJ databases">
        <title>The genome of the rayed Mediterranean limpet Patella caerulea (Linnaeus, 1758).</title>
        <authorList>
            <person name="Anh-Thu Weber A."/>
            <person name="Halstead-Nussloch G."/>
        </authorList>
    </citation>
    <scope>NUCLEOTIDE SEQUENCE [LARGE SCALE GENOMIC DNA]</scope>
    <source>
        <strain evidence="3">AATW-2023a</strain>
        <tissue evidence="3">Whole specimen</tissue>
    </source>
</reference>
<gene>
    <name evidence="3" type="ORF">SNE40_005524</name>
</gene>
<organism evidence="3 4">
    <name type="scientific">Patella caerulea</name>
    <name type="common">Rayed Mediterranean limpet</name>
    <dbReference type="NCBI Taxonomy" id="87958"/>
    <lineage>
        <taxon>Eukaryota</taxon>
        <taxon>Metazoa</taxon>
        <taxon>Spiralia</taxon>
        <taxon>Lophotrochozoa</taxon>
        <taxon>Mollusca</taxon>
        <taxon>Gastropoda</taxon>
        <taxon>Patellogastropoda</taxon>
        <taxon>Patelloidea</taxon>
        <taxon>Patellidae</taxon>
        <taxon>Patella</taxon>
    </lineage>
</organism>
<keyword evidence="4" id="KW-1185">Reference proteome</keyword>
<evidence type="ECO:0000256" key="1">
    <source>
        <dbReference type="ARBA" id="ARBA00023157"/>
    </source>
</evidence>
<dbReference type="InterPro" id="IPR002172">
    <property type="entry name" value="LDrepeatLR_classA_rpt"/>
</dbReference>
<name>A0AAN8K836_PATCE</name>
<dbReference type="InterPro" id="IPR042333">
    <property type="entry name" value="LRAD2/Mig-13-like"/>
</dbReference>
<dbReference type="SUPFAM" id="SSF57424">
    <property type="entry name" value="LDL receptor-like module"/>
    <property type="match status" value="1"/>
</dbReference>
<sequence>MSTFTLCMVGGLASLIVVSAYVEIRDLNAECGKPVVRRDSTVIRLEEDKSGNIRADCEVTLHTAEHYTPLSNRGFKVNFIDLNLPCHVGSVNFFYYDNHELQSSNAVCDDRRPILNFKSQYMTITLYKVDPNEFYGYFNFIVTNTNYDTCNSNETTCANGGCIVNSLLKDEYDNCGDGTDENGGIPTHEQIELSASSLHISFYQIFIILLTSFFCCF</sequence>
<protein>
    <recommendedName>
        <fullName evidence="5">CUB domain-containing protein</fullName>
    </recommendedName>
</protein>
<comment type="caution">
    <text evidence="3">The sequence shown here is derived from an EMBL/GenBank/DDBJ whole genome shotgun (WGS) entry which is preliminary data.</text>
</comment>
<proteinExistence type="predicted"/>
<dbReference type="CDD" id="cd00112">
    <property type="entry name" value="LDLa"/>
    <property type="match status" value="1"/>
</dbReference>
<dbReference type="SMART" id="SM00192">
    <property type="entry name" value="LDLa"/>
    <property type="match status" value="1"/>
</dbReference>
<evidence type="ECO:0000256" key="2">
    <source>
        <dbReference type="SAM" id="SignalP"/>
    </source>
</evidence>
<dbReference type="EMBL" id="JAZGQO010000004">
    <property type="protein sequence ID" value="KAK6187518.1"/>
    <property type="molecule type" value="Genomic_DNA"/>
</dbReference>